<name>A0A3R8TUH2_9BURK</name>
<dbReference type="CDD" id="cd06261">
    <property type="entry name" value="TM_PBP2"/>
    <property type="match status" value="1"/>
</dbReference>
<dbReference type="OrthoDB" id="8138334at2"/>
<dbReference type="GO" id="GO:0055085">
    <property type="term" value="P:transmembrane transport"/>
    <property type="evidence" value="ECO:0007669"/>
    <property type="project" value="InterPro"/>
</dbReference>
<evidence type="ECO:0000256" key="4">
    <source>
        <dbReference type="ARBA" id="ARBA00022692"/>
    </source>
</evidence>
<dbReference type="EMBL" id="RSED01000005">
    <property type="protein sequence ID" value="RRS05022.1"/>
    <property type="molecule type" value="Genomic_DNA"/>
</dbReference>
<sequence length="367" mass="38056">MQDVGEADPLAPMRWWQVGGPAATPTLLLTQGAAIGALLLSALWALWSTPGAARTLGLVALSGIGAGALLAITPTDQVSTPGSGYWLATAALALLAVVGVRRVARLALPSALGSLSAWFTAGVFGAWALLFWELLVTGFGVPRVLLPAPSAIAVALWEHAGTLGGDLVQTVLKAVLVGYVLGSGLGVLTGIAIDRLPFLQRGLLPVASLSSTVPLVGVAPIAVMWFGFDWPSKAAVVTLMTFFPALISTLAGLQATGRLERELMHAYAAGYQRTLLSLRLPAALPFIFSALKVNATLALIGAIVAEFFGSPTVGLGFRISTEASRLNMPLVWAAIVVASVVGSILFALLAALERRVNFWHPSVRAAS</sequence>
<evidence type="ECO:0000313" key="9">
    <source>
        <dbReference type="EMBL" id="RRS05022.1"/>
    </source>
</evidence>
<dbReference type="PANTHER" id="PTHR30151">
    <property type="entry name" value="ALKANE SULFONATE ABC TRANSPORTER-RELATED, MEMBRANE SUBUNIT"/>
    <property type="match status" value="1"/>
</dbReference>
<keyword evidence="3" id="KW-1003">Cell membrane</keyword>
<dbReference type="PANTHER" id="PTHR30151:SF41">
    <property type="entry name" value="ABC TRANSPORTER PERMEASE PROTEIN"/>
    <property type="match status" value="1"/>
</dbReference>
<feature type="transmembrane region" description="Helical" evidence="7">
    <location>
        <begin position="53"/>
        <end position="72"/>
    </location>
</feature>
<feature type="transmembrane region" description="Helical" evidence="7">
    <location>
        <begin position="84"/>
        <end position="104"/>
    </location>
</feature>
<comment type="subcellular location">
    <subcellularLocation>
        <location evidence="1 7">Cell membrane</location>
        <topology evidence="1 7">Multi-pass membrane protein</topology>
    </subcellularLocation>
</comment>
<feature type="transmembrane region" description="Helical" evidence="7">
    <location>
        <begin position="171"/>
        <end position="191"/>
    </location>
</feature>
<dbReference type="GO" id="GO:0005886">
    <property type="term" value="C:plasma membrane"/>
    <property type="evidence" value="ECO:0007669"/>
    <property type="project" value="UniProtKB-SubCell"/>
</dbReference>
<accession>A0A3R8TUH2</accession>
<keyword evidence="4 7" id="KW-0812">Transmembrane</keyword>
<reference evidence="9 10" key="1">
    <citation type="submission" date="2018-12" db="EMBL/GenBank/DDBJ databases">
        <title>The whole draft genome of Aquabacterium sp. SJQ9.</title>
        <authorList>
            <person name="Sun L."/>
            <person name="Gao X."/>
            <person name="Chen W."/>
            <person name="Huang K."/>
        </authorList>
    </citation>
    <scope>NUCLEOTIDE SEQUENCE [LARGE SCALE GENOMIC DNA]</scope>
    <source>
        <strain evidence="9 10">SJQ9</strain>
    </source>
</reference>
<dbReference type="InterPro" id="IPR000515">
    <property type="entry name" value="MetI-like"/>
</dbReference>
<evidence type="ECO:0000259" key="8">
    <source>
        <dbReference type="PROSITE" id="PS50928"/>
    </source>
</evidence>
<proteinExistence type="inferred from homology"/>
<feature type="domain" description="ABC transmembrane type-1" evidence="8">
    <location>
        <begin position="168"/>
        <end position="353"/>
    </location>
</feature>
<dbReference type="SUPFAM" id="SSF161098">
    <property type="entry name" value="MetI-like"/>
    <property type="match status" value="1"/>
</dbReference>
<evidence type="ECO:0000256" key="6">
    <source>
        <dbReference type="ARBA" id="ARBA00023136"/>
    </source>
</evidence>
<feature type="transmembrane region" description="Helical" evidence="7">
    <location>
        <begin position="234"/>
        <end position="253"/>
    </location>
</feature>
<evidence type="ECO:0000313" key="10">
    <source>
        <dbReference type="Proteomes" id="UP000269265"/>
    </source>
</evidence>
<keyword evidence="2 7" id="KW-0813">Transport</keyword>
<dbReference type="InterPro" id="IPR035906">
    <property type="entry name" value="MetI-like_sf"/>
</dbReference>
<dbReference type="PROSITE" id="PS50928">
    <property type="entry name" value="ABC_TM1"/>
    <property type="match status" value="1"/>
</dbReference>
<dbReference type="Proteomes" id="UP000269265">
    <property type="component" value="Unassembled WGS sequence"/>
</dbReference>
<feature type="transmembrane region" description="Helical" evidence="7">
    <location>
        <begin position="111"/>
        <end position="132"/>
    </location>
</feature>
<feature type="transmembrane region" description="Helical" evidence="7">
    <location>
        <begin position="22"/>
        <end position="46"/>
    </location>
</feature>
<evidence type="ECO:0000256" key="7">
    <source>
        <dbReference type="RuleBase" id="RU363032"/>
    </source>
</evidence>
<keyword evidence="10" id="KW-1185">Reference proteome</keyword>
<evidence type="ECO:0000256" key="2">
    <source>
        <dbReference type="ARBA" id="ARBA00022448"/>
    </source>
</evidence>
<feature type="transmembrane region" description="Helical" evidence="7">
    <location>
        <begin position="297"/>
        <end position="317"/>
    </location>
</feature>
<organism evidence="9 10">
    <name type="scientific">Aquabacterium soli</name>
    <dbReference type="NCBI Taxonomy" id="2493092"/>
    <lineage>
        <taxon>Bacteria</taxon>
        <taxon>Pseudomonadati</taxon>
        <taxon>Pseudomonadota</taxon>
        <taxon>Betaproteobacteria</taxon>
        <taxon>Burkholderiales</taxon>
        <taxon>Aquabacterium</taxon>
    </lineage>
</organism>
<comment type="caution">
    <text evidence="9">The sequence shown here is derived from an EMBL/GenBank/DDBJ whole genome shotgun (WGS) entry which is preliminary data.</text>
</comment>
<dbReference type="AlphaFoldDB" id="A0A3R8TUH2"/>
<keyword evidence="5 7" id="KW-1133">Transmembrane helix</keyword>
<comment type="similarity">
    <text evidence="7">Belongs to the binding-protein-dependent transport system permease family.</text>
</comment>
<feature type="transmembrane region" description="Helical" evidence="7">
    <location>
        <begin position="203"/>
        <end position="228"/>
    </location>
</feature>
<evidence type="ECO:0000256" key="3">
    <source>
        <dbReference type="ARBA" id="ARBA00022475"/>
    </source>
</evidence>
<feature type="transmembrane region" description="Helical" evidence="7">
    <location>
        <begin position="329"/>
        <end position="352"/>
    </location>
</feature>
<dbReference type="Pfam" id="PF00528">
    <property type="entry name" value="BPD_transp_1"/>
    <property type="match status" value="1"/>
</dbReference>
<gene>
    <name evidence="9" type="ORF">EIP75_07530</name>
</gene>
<evidence type="ECO:0000256" key="5">
    <source>
        <dbReference type="ARBA" id="ARBA00022989"/>
    </source>
</evidence>
<keyword evidence="6 7" id="KW-0472">Membrane</keyword>
<dbReference type="Gene3D" id="1.10.3720.10">
    <property type="entry name" value="MetI-like"/>
    <property type="match status" value="1"/>
</dbReference>
<evidence type="ECO:0000256" key="1">
    <source>
        <dbReference type="ARBA" id="ARBA00004651"/>
    </source>
</evidence>
<protein>
    <submittedName>
        <fullName evidence="9">ABC transporter permease</fullName>
    </submittedName>
</protein>